<evidence type="ECO:0000313" key="3">
    <source>
        <dbReference type="Proteomes" id="UP000000311"/>
    </source>
</evidence>
<dbReference type="AlphaFoldDB" id="E2B1S0"/>
<feature type="compositionally biased region" description="Polar residues" evidence="1">
    <location>
        <begin position="145"/>
        <end position="156"/>
    </location>
</feature>
<reference evidence="2 3" key="1">
    <citation type="journal article" date="2010" name="Science">
        <title>Genomic comparison of the ants Camponotus floridanus and Harpegnathos saltator.</title>
        <authorList>
            <person name="Bonasio R."/>
            <person name="Zhang G."/>
            <person name="Ye C."/>
            <person name="Mutti N.S."/>
            <person name="Fang X."/>
            <person name="Qin N."/>
            <person name="Donahue G."/>
            <person name="Yang P."/>
            <person name="Li Q."/>
            <person name="Li C."/>
            <person name="Zhang P."/>
            <person name="Huang Z."/>
            <person name="Berger S.L."/>
            <person name="Reinberg D."/>
            <person name="Wang J."/>
            <person name="Liebig J."/>
        </authorList>
    </citation>
    <scope>NUCLEOTIDE SEQUENCE [LARGE SCALE GENOMIC DNA]</scope>
    <source>
        <strain evidence="3">C129</strain>
    </source>
</reference>
<dbReference type="Proteomes" id="UP000000311">
    <property type="component" value="Unassembled WGS sequence"/>
</dbReference>
<feature type="compositionally biased region" description="Basic and acidic residues" evidence="1">
    <location>
        <begin position="169"/>
        <end position="183"/>
    </location>
</feature>
<name>E2B1S0_CAMFO</name>
<proteinExistence type="predicted"/>
<protein>
    <submittedName>
        <fullName evidence="2">Uncharacterized protein</fullName>
    </submittedName>
</protein>
<organism evidence="3">
    <name type="scientific">Camponotus floridanus</name>
    <name type="common">Florida carpenter ant</name>
    <dbReference type="NCBI Taxonomy" id="104421"/>
    <lineage>
        <taxon>Eukaryota</taxon>
        <taxon>Metazoa</taxon>
        <taxon>Ecdysozoa</taxon>
        <taxon>Arthropoda</taxon>
        <taxon>Hexapoda</taxon>
        <taxon>Insecta</taxon>
        <taxon>Pterygota</taxon>
        <taxon>Neoptera</taxon>
        <taxon>Endopterygota</taxon>
        <taxon>Hymenoptera</taxon>
        <taxon>Apocrita</taxon>
        <taxon>Aculeata</taxon>
        <taxon>Formicoidea</taxon>
        <taxon>Formicidae</taxon>
        <taxon>Formicinae</taxon>
        <taxon>Camponotus</taxon>
    </lineage>
</organism>
<feature type="region of interest" description="Disordered" evidence="1">
    <location>
        <begin position="126"/>
        <end position="187"/>
    </location>
</feature>
<evidence type="ECO:0000256" key="1">
    <source>
        <dbReference type="SAM" id="MobiDB-lite"/>
    </source>
</evidence>
<sequence>MLGITLKKTPISSAKYTQPVFAQIKESTYETFLIRLTWEVLKIFFPHHIPVPVPYNGPIEKKQSRLRDLTDEATMRTQKFRFISACHDNLLFFPSFGITQWPDKQPSLVKTSLPDTARSAAAHTEYATTNGENFNDVPTKPRVQGTKQISNAQTSDIGGRARRKGKKKLGQEDTGERNDRQGEGVEAVSPAKVYTAHEFNAEFFSKNVRNDAERWLKRQLLSHQRSKLLGTKRTINPKNTLLFTFDFSQVTSTFKYTVCVLQIINLDLSLHSYQSARR</sequence>
<gene>
    <name evidence="2" type="ORF">EAG_02140</name>
</gene>
<accession>E2B1S0</accession>
<dbReference type="EMBL" id="GL444953">
    <property type="protein sequence ID" value="EFN60426.1"/>
    <property type="molecule type" value="Genomic_DNA"/>
</dbReference>
<dbReference type="InParanoid" id="E2B1S0"/>
<keyword evidence="3" id="KW-1185">Reference proteome</keyword>
<evidence type="ECO:0000313" key="2">
    <source>
        <dbReference type="EMBL" id="EFN60426.1"/>
    </source>
</evidence>